<name>A0AAW0S7F9_9HYPO</name>
<evidence type="ECO:0000313" key="1">
    <source>
        <dbReference type="EMBL" id="KAK8150223.1"/>
    </source>
</evidence>
<sequence length="60" mass="6892">MSRYFRWLKSDRSTQESGGAHQAPAFSDIWRTTDNFLAYTFQSVPQARNEIQVGSPAEPR</sequence>
<proteinExistence type="predicted"/>
<protein>
    <submittedName>
        <fullName evidence="1">Uncharacterized protein</fullName>
    </submittedName>
</protein>
<dbReference type="EMBL" id="JAAHCF010000023">
    <property type="protein sequence ID" value="KAK8150223.1"/>
    <property type="molecule type" value="Genomic_DNA"/>
</dbReference>
<accession>A0AAW0S7F9</accession>
<reference evidence="1 2" key="1">
    <citation type="submission" date="2020-02" db="EMBL/GenBank/DDBJ databases">
        <title>Comparative genomics of the hypocrealean fungal genus Beauvera.</title>
        <authorList>
            <person name="Showalter D.N."/>
            <person name="Bushley K.E."/>
            <person name="Rehner S.A."/>
        </authorList>
    </citation>
    <scope>NUCLEOTIDE SEQUENCE [LARGE SCALE GENOMIC DNA]</scope>
    <source>
        <strain evidence="1 2">ARSEF4384</strain>
    </source>
</reference>
<keyword evidence="2" id="KW-1185">Reference proteome</keyword>
<dbReference type="AlphaFoldDB" id="A0AAW0S7F9"/>
<dbReference type="Proteomes" id="UP001397290">
    <property type="component" value="Unassembled WGS sequence"/>
</dbReference>
<organism evidence="1 2">
    <name type="scientific">Beauveria asiatica</name>
    <dbReference type="NCBI Taxonomy" id="1069075"/>
    <lineage>
        <taxon>Eukaryota</taxon>
        <taxon>Fungi</taxon>
        <taxon>Dikarya</taxon>
        <taxon>Ascomycota</taxon>
        <taxon>Pezizomycotina</taxon>
        <taxon>Sordariomycetes</taxon>
        <taxon>Hypocreomycetidae</taxon>
        <taxon>Hypocreales</taxon>
        <taxon>Cordycipitaceae</taxon>
        <taxon>Beauveria</taxon>
    </lineage>
</organism>
<evidence type="ECO:0000313" key="2">
    <source>
        <dbReference type="Proteomes" id="UP001397290"/>
    </source>
</evidence>
<gene>
    <name evidence="1" type="ORF">G3M48_003518</name>
</gene>
<comment type="caution">
    <text evidence="1">The sequence shown here is derived from an EMBL/GenBank/DDBJ whole genome shotgun (WGS) entry which is preliminary data.</text>
</comment>